<feature type="transmembrane region" description="Helical" evidence="9">
    <location>
        <begin position="521"/>
        <end position="541"/>
    </location>
</feature>
<evidence type="ECO:0000256" key="9">
    <source>
        <dbReference type="SAM" id="Phobius"/>
    </source>
</evidence>
<proteinExistence type="inferred from homology"/>
<keyword evidence="4 9" id="KW-0812">Transmembrane</keyword>
<dbReference type="InterPro" id="IPR004648">
    <property type="entry name" value="Oligpept_transpt"/>
</dbReference>
<dbReference type="NCBIfam" id="TIGR00728">
    <property type="entry name" value="OPT_sfam"/>
    <property type="match status" value="1"/>
</dbReference>
<reference evidence="10 11" key="1">
    <citation type="submission" date="2016-10" db="EMBL/GenBank/DDBJ databases">
        <title>Genome sequence of the basidiomycete white-rot fungus Trametes pubescens.</title>
        <authorList>
            <person name="Makela M.R."/>
            <person name="Granchi Z."/>
            <person name="Peng M."/>
            <person name="De Vries R.P."/>
            <person name="Grigoriev I."/>
            <person name="Riley R."/>
            <person name="Hilden K."/>
        </authorList>
    </citation>
    <scope>NUCLEOTIDE SEQUENCE [LARGE SCALE GENOMIC DNA]</scope>
    <source>
        <strain evidence="10 11">FBCC735</strain>
    </source>
</reference>
<name>A0A1M2VZW5_TRAPU</name>
<evidence type="ECO:0000313" key="10">
    <source>
        <dbReference type="EMBL" id="OJT13070.1"/>
    </source>
</evidence>
<comment type="subcellular location">
    <subcellularLocation>
        <location evidence="1">Membrane</location>
        <topology evidence="1">Multi-pass membrane protein</topology>
    </subcellularLocation>
</comment>
<evidence type="ECO:0000313" key="11">
    <source>
        <dbReference type="Proteomes" id="UP000184267"/>
    </source>
</evidence>
<dbReference type="AlphaFoldDB" id="A0A1M2VZW5"/>
<accession>A0A1M2VZW5</accession>
<organism evidence="10 11">
    <name type="scientific">Trametes pubescens</name>
    <name type="common">White-rot fungus</name>
    <dbReference type="NCBI Taxonomy" id="154538"/>
    <lineage>
        <taxon>Eukaryota</taxon>
        <taxon>Fungi</taxon>
        <taxon>Dikarya</taxon>
        <taxon>Basidiomycota</taxon>
        <taxon>Agaricomycotina</taxon>
        <taxon>Agaricomycetes</taxon>
        <taxon>Polyporales</taxon>
        <taxon>Polyporaceae</taxon>
        <taxon>Trametes</taxon>
    </lineage>
</organism>
<dbReference type="EMBL" id="MNAD01000432">
    <property type="protein sequence ID" value="OJT13070.1"/>
    <property type="molecule type" value="Genomic_DNA"/>
</dbReference>
<dbReference type="GO" id="GO:0016020">
    <property type="term" value="C:membrane"/>
    <property type="evidence" value="ECO:0007669"/>
    <property type="project" value="UniProtKB-SubCell"/>
</dbReference>
<dbReference type="Pfam" id="PF03169">
    <property type="entry name" value="OPT"/>
    <property type="match status" value="1"/>
</dbReference>
<dbReference type="PANTHER" id="PTHR22601">
    <property type="entry name" value="ISP4 LIKE PROTEIN"/>
    <property type="match status" value="1"/>
</dbReference>
<sequence length="813" mass="92355">MEAKTSAYALNLPTLLRRRNSSPDVPEDVDYIMSHLNDPNWDLSQPPTASTETFADKAQTSSWTDHSYHETETETASQLGSTRVGTSKFDLREAKVEEYNEESPYAEVRAAVPNTDDPSIPVNTFRVWFLGIILSVLLSGLNHFFLGRWPSVAISALIAQLVALPLGKGLEWLLPTRQFNTFGYVWSFNPGPFSVKEHAVITIMANAVYTDVYSTSIFAAQRVWYNERPAIGYELLITLSSQMIGYAWAGIARQLLVWPASMIWPSALVSCALLNTLNRNWGKVETKHISRERFFLYVAIGSTLYYFLPGFLFTGLSMFSWVCWIAPQNQTVNTLFGYNTGLGLGFLTFDWSMISWLGSPLVSPWWTEANVFIAFVIIYWIIAPIMYFKNVLFAKYFPISTSSAFDNMGMPYDITAVVDENGFFDVEKYKLYSPLFMPVNLQLAYGTQFAMITAVVVHTFLWYRHDIVRQFRRSLRDEKDVHSRLMMSYPEVPAWWYGSLFLVAFVFGVVAIEVYPTQFPVWAFILSLIIGFVFVIPVGIIRAITNQLPAINVLAELVGGYVLPGRPLGVMVFKTFGFVSMYQSLFFLNDLKIGHYMKIPPRVMFMAQVVASTLACFVCVGVQEWQFANIEGYCTPTQKDGFVCNDIETFATASIIWGGIGPQRLFSHGAMYNYVLYFFLIGALLPIPFYLLAVRYPTSFWRYVNIPVCFAGLAQLPPATGISYSSFTMVGAFFQWFVRRYHFRWWLRFNYILSAGLDIGVSMGMVLVFFCLQYPKGGVQLNWWGNTVWQNTFDALGMPALFTNTTIGPQVWA</sequence>
<keyword evidence="6" id="KW-0653">Protein transport</keyword>
<feature type="transmembrane region" description="Helical" evidence="9">
    <location>
        <begin position="336"/>
        <end position="357"/>
    </location>
</feature>
<feature type="transmembrane region" description="Helical" evidence="9">
    <location>
        <begin position="750"/>
        <end position="775"/>
    </location>
</feature>
<feature type="transmembrane region" description="Helical" evidence="9">
    <location>
        <begin position="255"/>
        <end position="274"/>
    </location>
</feature>
<evidence type="ECO:0000256" key="1">
    <source>
        <dbReference type="ARBA" id="ARBA00004141"/>
    </source>
</evidence>
<feature type="transmembrane region" description="Helical" evidence="9">
    <location>
        <begin position="369"/>
        <end position="388"/>
    </location>
</feature>
<feature type="transmembrane region" description="Helical" evidence="9">
    <location>
        <begin position="294"/>
        <end position="316"/>
    </location>
</feature>
<dbReference type="Proteomes" id="UP000184267">
    <property type="component" value="Unassembled WGS sequence"/>
</dbReference>
<dbReference type="OrthoDB" id="9986677at2759"/>
<feature type="transmembrane region" description="Helical" evidence="9">
    <location>
        <begin position="494"/>
        <end position="515"/>
    </location>
</feature>
<keyword evidence="8 9" id="KW-0472">Membrane</keyword>
<evidence type="ECO:0000256" key="6">
    <source>
        <dbReference type="ARBA" id="ARBA00022927"/>
    </source>
</evidence>
<keyword evidence="5" id="KW-0571">Peptide transport</keyword>
<feature type="transmembrane region" description="Helical" evidence="9">
    <location>
        <begin position="127"/>
        <end position="146"/>
    </location>
</feature>
<dbReference type="OMA" id="DAIHWPI"/>
<keyword evidence="3" id="KW-0813">Transport</keyword>
<evidence type="ECO:0000256" key="2">
    <source>
        <dbReference type="ARBA" id="ARBA00008807"/>
    </source>
</evidence>
<comment type="similarity">
    <text evidence="2">Belongs to the oligopeptide OPT transporter family.</text>
</comment>
<gene>
    <name evidence="10" type="ORF">TRAPUB_10383</name>
</gene>
<evidence type="ECO:0000256" key="5">
    <source>
        <dbReference type="ARBA" id="ARBA00022856"/>
    </source>
</evidence>
<evidence type="ECO:0000256" key="8">
    <source>
        <dbReference type="ARBA" id="ARBA00023136"/>
    </source>
</evidence>
<evidence type="ECO:0000256" key="3">
    <source>
        <dbReference type="ARBA" id="ARBA00022448"/>
    </source>
</evidence>
<feature type="transmembrane region" description="Helical" evidence="9">
    <location>
        <begin position="443"/>
        <end position="463"/>
    </location>
</feature>
<keyword evidence="11" id="KW-1185">Reference proteome</keyword>
<feature type="transmembrane region" description="Helical" evidence="9">
    <location>
        <begin position="674"/>
        <end position="693"/>
    </location>
</feature>
<evidence type="ECO:0000256" key="7">
    <source>
        <dbReference type="ARBA" id="ARBA00022989"/>
    </source>
</evidence>
<feature type="transmembrane region" description="Helical" evidence="9">
    <location>
        <begin position="722"/>
        <end position="738"/>
    </location>
</feature>
<dbReference type="InterPro" id="IPR004813">
    <property type="entry name" value="OPT"/>
</dbReference>
<feature type="transmembrane region" description="Helical" evidence="9">
    <location>
        <begin position="231"/>
        <end position="249"/>
    </location>
</feature>
<protein>
    <submittedName>
        <fullName evidence="10">Glutathione transporter 1</fullName>
    </submittedName>
</protein>
<feature type="transmembrane region" description="Helical" evidence="9">
    <location>
        <begin position="603"/>
        <end position="623"/>
    </location>
</feature>
<feature type="transmembrane region" description="Helical" evidence="9">
    <location>
        <begin position="152"/>
        <end position="170"/>
    </location>
</feature>
<keyword evidence="7 9" id="KW-1133">Transmembrane helix</keyword>
<dbReference type="NCBIfam" id="TIGR00727">
    <property type="entry name" value="ISP4_OPT"/>
    <property type="match status" value="1"/>
</dbReference>
<dbReference type="GO" id="GO:0035673">
    <property type="term" value="F:oligopeptide transmembrane transporter activity"/>
    <property type="evidence" value="ECO:0007669"/>
    <property type="project" value="InterPro"/>
</dbReference>
<dbReference type="GO" id="GO:0015031">
    <property type="term" value="P:protein transport"/>
    <property type="evidence" value="ECO:0007669"/>
    <property type="project" value="UniProtKB-KW"/>
</dbReference>
<comment type="caution">
    <text evidence="10">The sequence shown here is derived from an EMBL/GenBank/DDBJ whole genome shotgun (WGS) entry which is preliminary data.</text>
</comment>
<evidence type="ECO:0000256" key="4">
    <source>
        <dbReference type="ARBA" id="ARBA00022692"/>
    </source>
</evidence>